<evidence type="ECO:0000256" key="1">
    <source>
        <dbReference type="SAM" id="Phobius"/>
    </source>
</evidence>
<proteinExistence type="predicted"/>
<feature type="signal peptide" evidence="2">
    <location>
        <begin position="1"/>
        <end position="23"/>
    </location>
</feature>
<protein>
    <recommendedName>
        <fullName evidence="5">SPARK domain-containing protein</fullName>
    </recommendedName>
</protein>
<evidence type="ECO:0000256" key="2">
    <source>
        <dbReference type="SAM" id="SignalP"/>
    </source>
</evidence>
<evidence type="ECO:0000313" key="4">
    <source>
        <dbReference type="Proteomes" id="UP000256970"/>
    </source>
</evidence>
<keyword evidence="1" id="KW-0472">Membrane</keyword>
<dbReference type="AlphaFoldDB" id="A0A383WGR6"/>
<keyword evidence="4" id="KW-1185">Reference proteome</keyword>
<name>A0A383WGR6_TETOB</name>
<organism evidence="3 4">
    <name type="scientific">Tetradesmus obliquus</name>
    <name type="common">Green alga</name>
    <name type="synonym">Acutodesmus obliquus</name>
    <dbReference type="NCBI Taxonomy" id="3088"/>
    <lineage>
        <taxon>Eukaryota</taxon>
        <taxon>Viridiplantae</taxon>
        <taxon>Chlorophyta</taxon>
        <taxon>core chlorophytes</taxon>
        <taxon>Chlorophyceae</taxon>
        <taxon>CS clade</taxon>
        <taxon>Sphaeropleales</taxon>
        <taxon>Scenedesmaceae</taxon>
        <taxon>Tetradesmus</taxon>
    </lineage>
</organism>
<reference evidence="3 4" key="1">
    <citation type="submission" date="2016-10" db="EMBL/GenBank/DDBJ databases">
        <authorList>
            <person name="Cai Z."/>
        </authorList>
    </citation>
    <scope>NUCLEOTIDE SEQUENCE [LARGE SCALE GENOMIC DNA]</scope>
</reference>
<evidence type="ECO:0000313" key="3">
    <source>
        <dbReference type="EMBL" id="SZX76294.1"/>
    </source>
</evidence>
<gene>
    <name evidence="3" type="ORF">BQ4739_LOCUS16684</name>
</gene>
<accession>A0A383WGR6</accession>
<keyword evidence="2" id="KW-0732">Signal</keyword>
<dbReference type="Proteomes" id="UP000256970">
    <property type="component" value="Unassembled WGS sequence"/>
</dbReference>
<feature type="chain" id="PRO_5017045757" description="SPARK domain-containing protein" evidence="2">
    <location>
        <begin position="24"/>
        <end position="228"/>
    </location>
</feature>
<evidence type="ECO:0008006" key="5">
    <source>
        <dbReference type="Google" id="ProtNLM"/>
    </source>
</evidence>
<sequence>MHKAALFGAAALLLLAQVQLASAQAAAAPATAAAALPSEMAGSCPLSPADFSTIDYTPLRRACDTSLFSGAAFCSSCICAVGTALVSGFDRAGVLINGRRVGDLAAADGEAGVGASNALMANCSAILGVQLLDSGALTTPALTALGDCSVDAGSLACAAAATPAAATPAPAGAAAASAPEVAAASRTESPAAPAAAPAPSSAAAAAVPQGLPAVMLAAAGVLAAILLA</sequence>
<feature type="transmembrane region" description="Helical" evidence="1">
    <location>
        <begin position="210"/>
        <end position="227"/>
    </location>
</feature>
<dbReference type="EMBL" id="FNXT01001254">
    <property type="protein sequence ID" value="SZX76294.1"/>
    <property type="molecule type" value="Genomic_DNA"/>
</dbReference>
<keyword evidence="1" id="KW-0812">Transmembrane</keyword>
<keyword evidence="1" id="KW-1133">Transmembrane helix</keyword>